<proteinExistence type="predicted"/>
<dbReference type="InterPro" id="IPR016071">
    <property type="entry name" value="Staphylococal_nuclease_OB-fold"/>
</dbReference>
<dbReference type="GO" id="GO:0016787">
    <property type="term" value="F:hydrolase activity"/>
    <property type="evidence" value="ECO:0007669"/>
    <property type="project" value="UniProtKB-KW"/>
</dbReference>
<evidence type="ECO:0000256" key="2">
    <source>
        <dbReference type="ARBA" id="ARBA00022759"/>
    </source>
</evidence>
<keyword evidence="2" id="KW-0255">Endonuclease</keyword>
<dbReference type="InterPro" id="IPR035437">
    <property type="entry name" value="SNase_OB-fold_sf"/>
</dbReference>
<organism evidence="5 6">
    <name type="scientific">Finegoldia magna</name>
    <name type="common">Peptostreptococcus magnus</name>
    <dbReference type="NCBI Taxonomy" id="1260"/>
    <lineage>
        <taxon>Bacteria</taxon>
        <taxon>Bacillati</taxon>
        <taxon>Bacillota</taxon>
        <taxon>Tissierellia</taxon>
        <taxon>Tissierellales</taxon>
        <taxon>Peptoniphilaceae</taxon>
        <taxon>Finegoldia</taxon>
    </lineage>
</organism>
<dbReference type="PROSITE" id="PS50830">
    <property type="entry name" value="TNASE_3"/>
    <property type="match status" value="1"/>
</dbReference>
<evidence type="ECO:0000313" key="6">
    <source>
        <dbReference type="Proteomes" id="UP000215413"/>
    </source>
</evidence>
<dbReference type="GO" id="GO:0003676">
    <property type="term" value="F:nucleic acid binding"/>
    <property type="evidence" value="ECO:0007669"/>
    <property type="project" value="InterPro"/>
</dbReference>
<accession>A0A233V4Y0</accession>
<protein>
    <submittedName>
        <fullName evidence="5">Thermonuclease</fullName>
    </submittedName>
</protein>
<name>A0A233V4Y0_FINMA</name>
<dbReference type="Gene3D" id="2.40.50.90">
    <property type="match status" value="1"/>
</dbReference>
<dbReference type="PANTHER" id="PTHR12302">
    <property type="entry name" value="EBNA2 BINDING PROTEIN P100"/>
    <property type="match status" value="1"/>
</dbReference>
<dbReference type="SUPFAM" id="SSF50199">
    <property type="entry name" value="Staphylococcal nuclease"/>
    <property type="match status" value="1"/>
</dbReference>
<sequence>MKKFLVGLLILISLTSCDTIIQTENQNNLYEVVRVVDGDTVILNIDGQRTRVRLIGIDTPESVAEDKSRNVKEGKIASEYTKNLLENKKVRLEFDDEKQDVYERKLGYLFLNDEFINEKLLKEGMAKLYTKTTNQKYSERLKKAEEYARENKKGFWKDFYVNNPNLYLKYTDSKGRGMIKGNINNKGLKIYHMPNQKSYKDVKINFKKGEKYFVTEKEAQDEGFSKSSK</sequence>
<keyword evidence="3" id="KW-0378">Hydrolase</keyword>
<dbReference type="PROSITE" id="PS01123">
    <property type="entry name" value="TNASE_1"/>
    <property type="match status" value="1"/>
</dbReference>
<evidence type="ECO:0000256" key="1">
    <source>
        <dbReference type="ARBA" id="ARBA00022722"/>
    </source>
</evidence>
<keyword evidence="1" id="KW-0540">Nuclease</keyword>
<comment type="caution">
    <text evidence="5">The sequence shown here is derived from an EMBL/GenBank/DDBJ whole genome shotgun (WGS) entry which is preliminary data.</text>
</comment>
<dbReference type="EMBL" id="NDYC01000019">
    <property type="protein sequence ID" value="OXZ27443.1"/>
    <property type="molecule type" value="Genomic_DNA"/>
</dbReference>
<feature type="domain" description="TNase-like" evidence="4">
    <location>
        <begin position="26"/>
        <end position="158"/>
    </location>
</feature>
<dbReference type="InterPro" id="IPR002071">
    <property type="entry name" value="Thermonucl_AS"/>
</dbReference>
<gene>
    <name evidence="5" type="ORF">B9N49_03700</name>
</gene>
<dbReference type="SMART" id="SM00318">
    <property type="entry name" value="SNc"/>
    <property type="match status" value="1"/>
</dbReference>
<dbReference type="Pfam" id="PF00565">
    <property type="entry name" value="SNase"/>
    <property type="match status" value="1"/>
</dbReference>
<dbReference type="GO" id="GO:0004519">
    <property type="term" value="F:endonuclease activity"/>
    <property type="evidence" value="ECO:0007669"/>
    <property type="project" value="UniProtKB-KW"/>
</dbReference>
<dbReference type="AlphaFoldDB" id="A0A233V4Y0"/>
<reference evidence="6" key="1">
    <citation type="submission" date="2017-04" db="EMBL/GenBank/DDBJ databases">
        <title>Finegoldia magna isolated from orthopedic joint implant-associated infections.</title>
        <authorList>
            <person name="Bjorklund S."/>
            <person name="Bruggemann H."/>
            <person name="Jensen A."/>
            <person name="Hellmark B."/>
            <person name="Soderquist B."/>
        </authorList>
    </citation>
    <scope>NUCLEOTIDE SEQUENCE [LARGE SCALE GENOMIC DNA]</scope>
    <source>
        <strain evidence="6">CCUG 54800</strain>
    </source>
</reference>
<evidence type="ECO:0000256" key="3">
    <source>
        <dbReference type="ARBA" id="ARBA00022801"/>
    </source>
</evidence>
<dbReference type="PANTHER" id="PTHR12302:SF3">
    <property type="entry name" value="SERINE_THREONINE-PROTEIN KINASE 31"/>
    <property type="match status" value="1"/>
</dbReference>
<dbReference type="PROSITE" id="PS51257">
    <property type="entry name" value="PROKAR_LIPOPROTEIN"/>
    <property type="match status" value="1"/>
</dbReference>
<evidence type="ECO:0000313" key="5">
    <source>
        <dbReference type="EMBL" id="OXZ27443.1"/>
    </source>
</evidence>
<dbReference type="RefSeq" id="WP_094205573.1">
    <property type="nucleotide sequence ID" value="NZ_JAWGQT010000003.1"/>
</dbReference>
<evidence type="ECO:0000259" key="4">
    <source>
        <dbReference type="PROSITE" id="PS50830"/>
    </source>
</evidence>
<dbReference type="Proteomes" id="UP000215413">
    <property type="component" value="Unassembled WGS sequence"/>
</dbReference>